<proteinExistence type="predicted"/>
<name>A0AA37BAW3_9ACTN</name>
<sequence length="54" mass="6105">MDDGKTAQEILDELSPEAKKLAQRVLELEREFLHIKNPTMIVSKIADAAKELVK</sequence>
<evidence type="ECO:0000313" key="1">
    <source>
        <dbReference type="EMBL" id="GGK44961.1"/>
    </source>
</evidence>
<evidence type="ECO:0000313" key="2">
    <source>
        <dbReference type="Proteomes" id="UP000627984"/>
    </source>
</evidence>
<dbReference type="Proteomes" id="UP000627984">
    <property type="component" value="Unassembled WGS sequence"/>
</dbReference>
<gene>
    <name evidence="1" type="ORF">GCM10010126_00630</name>
</gene>
<accession>A0AA37BAW3</accession>
<reference evidence="1" key="1">
    <citation type="journal article" date="2014" name="Int. J. Syst. Evol. Microbiol.">
        <title>Complete genome sequence of Corynebacterium casei LMG S-19264T (=DSM 44701T), isolated from a smear-ripened cheese.</title>
        <authorList>
            <consortium name="US DOE Joint Genome Institute (JGI-PGF)"/>
            <person name="Walter F."/>
            <person name="Albersmeier A."/>
            <person name="Kalinowski J."/>
            <person name="Ruckert C."/>
        </authorList>
    </citation>
    <scope>NUCLEOTIDE SEQUENCE</scope>
    <source>
        <strain evidence="1">JCM 3093</strain>
    </source>
</reference>
<dbReference type="RefSeq" id="WP_191892947.1">
    <property type="nucleotide sequence ID" value="NZ_BMQD01000001.1"/>
</dbReference>
<dbReference type="EMBL" id="BMQD01000001">
    <property type="protein sequence ID" value="GGK44961.1"/>
    <property type="molecule type" value="Genomic_DNA"/>
</dbReference>
<comment type="caution">
    <text evidence="1">The sequence shown here is derived from an EMBL/GenBank/DDBJ whole genome shotgun (WGS) entry which is preliminary data.</text>
</comment>
<protein>
    <submittedName>
        <fullName evidence="1">Uncharacterized protein</fullName>
    </submittedName>
</protein>
<dbReference type="AlphaFoldDB" id="A0AA37BAW3"/>
<reference evidence="1" key="2">
    <citation type="submission" date="2022-09" db="EMBL/GenBank/DDBJ databases">
        <authorList>
            <person name="Sun Q."/>
            <person name="Ohkuma M."/>
        </authorList>
    </citation>
    <scope>NUCLEOTIDE SEQUENCE</scope>
    <source>
        <strain evidence="1">JCM 3093</strain>
    </source>
</reference>
<organism evidence="1 2">
    <name type="scientific">Planomonospora parontospora</name>
    <dbReference type="NCBI Taxonomy" id="58119"/>
    <lineage>
        <taxon>Bacteria</taxon>
        <taxon>Bacillati</taxon>
        <taxon>Actinomycetota</taxon>
        <taxon>Actinomycetes</taxon>
        <taxon>Streptosporangiales</taxon>
        <taxon>Streptosporangiaceae</taxon>
        <taxon>Planomonospora</taxon>
    </lineage>
</organism>